<sequence>MGRLALLVFVLAGLTGCGTVFPRNQLIADKNLKITSAYGVKLDQLVYWGGVAAIAYYVVDPGAPNWEIQEAKFPEDRYHLTLKMKRYYNGGAGEARAVFQRRARELVQTGGFREFQILEYQEGMDSNVIGSQRTAEGVIMLVRK</sequence>
<dbReference type="KEGG" id="doe:DENOEST_3377"/>
<keyword evidence="2" id="KW-1185">Reference proteome</keyword>
<organism evidence="1 2">
    <name type="scientific">Denitratisoma oestradiolicum</name>
    <dbReference type="NCBI Taxonomy" id="311182"/>
    <lineage>
        <taxon>Bacteria</taxon>
        <taxon>Pseudomonadati</taxon>
        <taxon>Pseudomonadota</taxon>
        <taxon>Betaproteobacteria</taxon>
        <taxon>Nitrosomonadales</taxon>
        <taxon>Sterolibacteriaceae</taxon>
        <taxon>Denitratisoma</taxon>
    </lineage>
</organism>
<dbReference type="EMBL" id="LR778301">
    <property type="protein sequence ID" value="CAB1370531.1"/>
    <property type="molecule type" value="Genomic_DNA"/>
</dbReference>
<proteinExistence type="predicted"/>
<evidence type="ECO:0000313" key="2">
    <source>
        <dbReference type="Proteomes" id="UP000515733"/>
    </source>
</evidence>
<protein>
    <recommendedName>
        <fullName evidence="3">Lipoprotein</fullName>
    </recommendedName>
</protein>
<evidence type="ECO:0000313" key="1">
    <source>
        <dbReference type="EMBL" id="CAB1370531.1"/>
    </source>
</evidence>
<name>A0A6S6Y168_9PROT</name>
<dbReference type="RefSeq" id="WP_145769283.1">
    <property type="nucleotide sequence ID" value="NZ_LR778301.1"/>
</dbReference>
<gene>
    <name evidence="1" type="ORF">DENOEST_3377</name>
</gene>
<evidence type="ECO:0008006" key="3">
    <source>
        <dbReference type="Google" id="ProtNLM"/>
    </source>
</evidence>
<dbReference type="OrthoDB" id="5298805at2"/>
<reference evidence="1 2" key="1">
    <citation type="submission" date="2020-03" db="EMBL/GenBank/DDBJ databases">
        <authorList>
            <consortium name="Genoscope - CEA"/>
            <person name="William W."/>
        </authorList>
    </citation>
    <scope>NUCLEOTIDE SEQUENCE [LARGE SCALE GENOMIC DNA]</scope>
    <source>
        <strain evidence="2">DSM 16959</strain>
    </source>
</reference>
<dbReference type="AlphaFoldDB" id="A0A6S6Y168"/>
<dbReference type="Proteomes" id="UP000515733">
    <property type="component" value="Chromosome"/>
</dbReference>
<accession>A0A6S6Y168</accession>
<dbReference type="PROSITE" id="PS51257">
    <property type="entry name" value="PROKAR_LIPOPROTEIN"/>
    <property type="match status" value="1"/>
</dbReference>